<reference evidence="1" key="1">
    <citation type="journal article" date="2020" name="mSystems">
        <title>Genome- and Community-Level Interaction Insights into Carbon Utilization and Element Cycling Functions of Hydrothermarchaeota in Hydrothermal Sediment.</title>
        <authorList>
            <person name="Zhou Z."/>
            <person name="Liu Y."/>
            <person name="Xu W."/>
            <person name="Pan J."/>
            <person name="Luo Z.H."/>
            <person name="Li M."/>
        </authorList>
    </citation>
    <scope>NUCLEOTIDE SEQUENCE [LARGE SCALE GENOMIC DNA]</scope>
    <source>
        <strain evidence="1">SpSt-780</strain>
    </source>
</reference>
<name>A0A7C4UFH8_UNCW3</name>
<dbReference type="AlphaFoldDB" id="A0A7C4UFH8"/>
<protein>
    <recommendedName>
        <fullName evidence="2">TRAM domain-containing protein</fullName>
    </recommendedName>
</protein>
<comment type="caution">
    <text evidence="1">The sequence shown here is derived from an EMBL/GenBank/DDBJ whole genome shotgun (WGS) entry which is preliminary data.</text>
</comment>
<proteinExistence type="predicted"/>
<evidence type="ECO:0000313" key="1">
    <source>
        <dbReference type="EMBL" id="HGW91370.1"/>
    </source>
</evidence>
<organism evidence="1">
    <name type="scientific">candidate division WOR-3 bacterium</name>
    <dbReference type="NCBI Taxonomy" id="2052148"/>
    <lineage>
        <taxon>Bacteria</taxon>
        <taxon>Bacteria division WOR-3</taxon>
    </lineage>
</organism>
<evidence type="ECO:0008006" key="2">
    <source>
        <dbReference type="Google" id="ProtNLM"/>
    </source>
</evidence>
<gene>
    <name evidence="1" type="ORF">ENV67_02360</name>
</gene>
<dbReference type="EMBL" id="DTHG01000028">
    <property type="protein sequence ID" value="HGW91370.1"/>
    <property type="molecule type" value="Genomic_DNA"/>
</dbReference>
<sequence>MIRKYFLLHSSAINDGRIFILIDKGLVWGTPVIPEEEMKKVNDEMRERIKNIKVLKGDIFTLSRRLKCKVFICDEKQTELKLKGIDADVIDIKGISVLARRCLKKGDIVEVNIDDKKRFFLDDGTEVIINGDIHFGKVRCRIKGILETEDIRKIFCEIEE</sequence>
<accession>A0A7C4UFH8</accession>